<evidence type="ECO:0000259" key="2">
    <source>
        <dbReference type="Pfam" id="PF00296"/>
    </source>
</evidence>
<accession>A0ABW1CH29</accession>
<dbReference type="EMBL" id="JBHSPA010000016">
    <property type="protein sequence ID" value="MFC5824697.1"/>
    <property type="molecule type" value="Genomic_DNA"/>
</dbReference>
<dbReference type="RefSeq" id="WP_379514220.1">
    <property type="nucleotide sequence ID" value="NZ_JBHSPA010000016.1"/>
</dbReference>
<evidence type="ECO:0000313" key="3">
    <source>
        <dbReference type="EMBL" id="MFC5824697.1"/>
    </source>
</evidence>
<dbReference type="CDD" id="cd01097">
    <property type="entry name" value="Tetrahydromethanopterin_reductase"/>
    <property type="match status" value="1"/>
</dbReference>
<evidence type="ECO:0000256" key="1">
    <source>
        <dbReference type="ARBA" id="ARBA00023002"/>
    </source>
</evidence>
<dbReference type="InterPro" id="IPR050564">
    <property type="entry name" value="F420-G6PD/mer"/>
</dbReference>
<keyword evidence="4" id="KW-1185">Reference proteome</keyword>
<evidence type="ECO:0000313" key="4">
    <source>
        <dbReference type="Proteomes" id="UP001596058"/>
    </source>
</evidence>
<proteinExistence type="predicted"/>
<dbReference type="Proteomes" id="UP001596058">
    <property type="component" value="Unassembled WGS sequence"/>
</dbReference>
<sequence length="337" mass="36518">MIKVGVRFPPASRADQIAEEVRRAERYGFDVAWIADSQLLWRDVYAAMAVAATKTDRIALATAVTNVVTRHPTVVASGINTVAELAPGRVILGLGTGDSSVKPMGIRPSKRAELQAAIEQIRALLSGQDWEYGERRLRLRDAGGAVPVHIAASGPRTLELAGEVADGVVTLAGVSPETLAQTRGAVRKGLDGSGRDFEFTVGAFCKVTDDLERDAAVLKPICLHMATIGGQEFLRIAGIELAPPPHVPEVYPDMVHAEDWELAIEHASKWVTDEMAVRFARTFCLFGTVDDIVERARRAVELGATGFYLRHVGNYTLPSELIESFGGDVLPRLRELT</sequence>
<dbReference type="InterPro" id="IPR036661">
    <property type="entry name" value="Luciferase-like_sf"/>
</dbReference>
<dbReference type="SUPFAM" id="SSF51679">
    <property type="entry name" value="Bacterial luciferase-like"/>
    <property type="match status" value="1"/>
</dbReference>
<feature type="domain" description="Luciferase-like" evidence="2">
    <location>
        <begin position="13"/>
        <end position="305"/>
    </location>
</feature>
<dbReference type="PANTHER" id="PTHR43244">
    <property type="match status" value="1"/>
</dbReference>
<comment type="caution">
    <text evidence="3">The sequence shown here is derived from an EMBL/GenBank/DDBJ whole genome shotgun (WGS) entry which is preliminary data.</text>
</comment>
<reference evidence="4" key="1">
    <citation type="journal article" date="2019" name="Int. J. Syst. Evol. Microbiol.">
        <title>The Global Catalogue of Microorganisms (GCM) 10K type strain sequencing project: providing services to taxonomists for standard genome sequencing and annotation.</title>
        <authorList>
            <consortium name="The Broad Institute Genomics Platform"/>
            <consortium name="The Broad Institute Genome Sequencing Center for Infectious Disease"/>
            <person name="Wu L."/>
            <person name="Ma J."/>
        </authorList>
    </citation>
    <scope>NUCLEOTIDE SEQUENCE [LARGE SCALE GENOMIC DNA]</scope>
    <source>
        <strain evidence="4">CCUG 53903</strain>
    </source>
</reference>
<dbReference type="Gene3D" id="3.20.20.30">
    <property type="entry name" value="Luciferase-like domain"/>
    <property type="match status" value="1"/>
</dbReference>
<keyword evidence="1" id="KW-0560">Oxidoreductase</keyword>
<dbReference type="PANTHER" id="PTHR43244:SF1">
    <property type="entry name" value="5,10-METHYLENETETRAHYDROMETHANOPTERIN REDUCTASE"/>
    <property type="match status" value="1"/>
</dbReference>
<gene>
    <name evidence="3" type="ORF">ACFPZ3_12635</name>
</gene>
<name>A0ABW1CH29_9ACTN</name>
<dbReference type="InterPro" id="IPR011251">
    <property type="entry name" value="Luciferase-like_dom"/>
</dbReference>
<dbReference type="Pfam" id="PF00296">
    <property type="entry name" value="Bac_luciferase"/>
    <property type="match status" value="1"/>
</dbReference>
<organism evidence="3 4">
    <name type="scientific">Nonomuraea insulae</name>
    <dbReference type="NCBI Taxonomy" id="1616787"/>
    <lineage>
        <taxon>Bacteria</taxon>
        <taxon>Bacillati</taxon>
        <taxon>Actinomycetota</taxon>
        <taxon>Actinomycetes</taxon>
        <taxon>Streptosporangiales</taxon>
        <taxon>Streptosporangiaceae</taxon>
        <taxon>Nonomuraea</taxon>
    </lineage>
</organism>
<protein>
    <submittedName>
        <fullName evidence="3">LLM class flavin-dependent oxidoreductase</fullName>
    </submittedName>
</protein>